<feature type="compositionally biased region" description="Basic and acidic residues" evidence="1">
    <location>
        <begin position="10"/>
        <end position="35"/>
    </location>
</feature>
<gene>
    <name evidence="2" type="ORF">Scep_001478</name>
</gene>
<feature type="region of interest" description="Disordered" evidence="1">
    <location>
        <begin position="1"/>
        <end position="46"/>
    </location>
</feature>
<dbReference type="EMBL" id="JBBNAG010000001">
    <property type="protein sequence ID" value="KAK9166287.1"/>
    <property type="molecule type" value="Genomic_DNA"/>
</dbReference>
<dbReference type="Proteomes" id="UP001419268">
    <property type="component" value="Unassembled WGS sequence"/>
</dbReference>
<organism evidence="2 3">
    <name type="scientific">Stephania cephalantha</name>
    <dbReference type="NCBI Taxonomy" id="152367"/>
    <lineage>
        <taxon>Eukaryota</taxon>
        <taxon>Viridiplantae</taxon>
        <taxon>Streptophyta</taxon>
        <taxon>Embryophyta</taxon>
        <taxon>Tracheophyta</taxon>
        <taxon>Spermatophyta</taxon>
        <taxon>Magnoliopsida</taxon>
        <taxon>Ranunculales</taxon>
        <taxon>Menispermaceae</taxon>
        <taxon>Menispermoideae</taxon>
        <taxon>Cissampelideae</taxon>
        <taxon>Stephania</taxon>
    </lineage>
</organism>
<evidence type="ECO:0000313" key="3">
    <source>
        <dbReference type="Proteomes" id="UP001419268"/>
    </source>
</evidence>
<proteinExistence type="predicted"/>
<reference evidence="2 3" key="1">
    <citation type="submission" date="2024-01" db="EMBL/GenBank/DDBJ databases">
        <title>Genome assemblies of Stephania.</title>
        <authorList>
            <person name="Yang L."/>
        </authorList>
    </citation>
    <scope>NUCLEOTIDE SEQUENCE [LARGE SCALE GENOMIC DNA]</scope>
    <source>
        <strain evidence="2">JXDWG</strain>
        <tissue evidence="2">Leaf</tissue>
    </source>
</reference>
<sequence length="108" mass="12455">MRARVRSVRKGMEEETEGERIHETHEEERDPRDFNSSESDEENLNMGVTQELVVSKEEWYKEVAEDSLEANEAKPPILRDGNPTTAELEVFKRPFSSEITNIEGDEST</sequence>
<keyword evidence="3" id="KW-1185">Reference proteome</keyword>
<evidence type="ECO:0000313" key="2">
    <source>
        <dbReference type="EMBL" id="KAK9166287.1"/>
    </source>
</evidence>
<protein>
    <submittedName>
        <fullName evidence="2">Uncharacterized protein</fullName>
    </submittedName>
</protein>
<comment type="caution">
    <text evidence="2">The sequence shown here is derived from an EMBL/GenBank/DDBJ whole genome shotgun (WGS) entry which is preliminary data.</text>
</comment>
<accession>A0AAP0L800</accession>
<name>A0AAP0L800_9MAGN</name>
<dbReference type="AlphaFoldDB" id="A0AAP0L800"/>
<evidence type="ECO:0000256" key="1">
    <source>
        <dbReference type="SAM" id="MobiDB-lite"/>
    </source>
</evidence>